<evidence type="ECO:0000256" key="10">
    <source>
        <dbReference type="ARBA" id="ARBA00023132"/>
    </source>
</evidence>
<dbReference type="GO" id="GO:0051028">
    <property type="term" value="P:mRNA transport"/>
    <property type="evidence" value="ECO:0007669"/>
    <property type="project" value="UniProtKB-KW"/>
</dbReference>
<dbReference type="EMBL" id="JAAMPI010000142">
    <property type="protein sequence ID" value="KAF4635084.1"/>
    <property type="molecule type" value="Genomic_DNA"/>
</dbReference>
<dbReference type="GO" id="GO:0000972">
    <property type="term" value="P:transcription-dependent tethering of RNA polymerase II gene DNA at nuclear periphery"/>
    <property type="evidence" value="ECO:0007669"/>
    <property type="project" value="TreeGrafter"/>
</dbReference>
<dbReference type="FunFam" id="1.25.40.440:FF:000001">
    <property type="entry name" value="Nuclear pore complex subunit"/>
    <property type="match status" value="1"/>
</dbReference>
<feature type="compositionally biased region" description="Pro residues" evidence="13">
    <location>
        <begin position="294"/>
        <end position="303"/>
    </location>
</feature>
<dbReference type="GO" id="GO:0006606">
    <property type="term" value="P:protein import into nucleus"/>
    <property type="evidence" value="ECO:0007669"/>
    <property type="project" value="TreeGrafter"/>
</dbReference>
<evidence type="ECO:0000259" key="14">
    <source>
        <dbReference type="Pfam" id="PF03177"/>
    </source>
</evidence>
<dbReference type="InterPro" id="IPR020904">
    <property type="entry name" value="Sc_DH/Rdtase_CS"/>
</dbReference>
<keyword evidence="11" id="KW-0472">Membrane</keyword>
<keyword evidence="12" id="KW-0539">Nucleus</keyword>
<dbReference type="GO" id="GO:0006405">
    <property type="term" value="P:RNA export from nucleus"/>
    <property type="evidence" value="ECO:0007669"/>
    <property type="project" value="TreeGrafter"/>
</dbReference>
<dbReference type="InterPro" id="IPR036291">
    <property type="entry name" value="NAD(P)-bd_dom_sf"/>
</dbReference>
<evidence type="ECO:0000256" key="12">
    <source>
        <dbReference type="ARBA" id="ARBA00023242"/>
    </source>
</evidence>
<evidence type="ECO:0000256" key="1">
    <source>
        <dbReference type="ARBA" id="ARBA00004335"/>
    </source>
</evidence>
<dbReference type="InterPro" id="IPR042533">
    <property type="entry name" value="Nucleoporin_Nup155_C_1"/>
</dbReference>
<keyword evidence="10" id="KW-0906">Nuclear pore complex</keyword>
<organism evidence="16 17">
    <name type="scientific">Cudoniella acicularis</name>
    <dbReference type="NCBI Taxonomy" id="354080"/>
    <lineage>
        <taxon>Eukaryota</taxon>
        <taxon>Fungi</taxon>
        <taxon>Dikarya</taxon>
        <taxon>Ascomycota</taxon>
        <taxon>Pezizomycotina</taxon>
        <taxon>Leotiomycetes</taxon>
        <taxon>Helotiales</taxon>
        <taxon>Tricladiaceae</taxon>
        <taxon>Cudoniella</taxon>
    </lineage>
</organism>
<evidence type="ECO:0000313" key="16">
    <source>
        <dbReference type="EMBL" id="KAF4635084.1"/>
    </source>
</evidence>
<dbReference type="GO" id="GO:0036228">
    <property type="term" value="P:protein localization to nuclear inner membrane"/>
    <property type="evidence" value="ECO:0007669"/>
    <property type="project" value="TreeGrafter"/>
</dbReference>
<evidence type="ECO:0000256" key="11">
    <source>
        <dbReference type="ARBA" id="ARBA00023136"/>
    </source>
</evidence>
<comment type="caution">
    <text evidence="16">The sequence shown here is derived from an EMBL/GenBank/DDBJ whole genome shotgun (WGS) entry which is preliminary data.</text>
</comment>
<accession>A0A8H4W8T3</accession>
<dbReference type="Gene3D" id="1.20.120.1880">
    <property type="entry name" value="Nucleoporin, helical C-terminal domain"/>
    <property type="match status" value="1"/>
</dbReference>
<dbReference type="GO" id="GO:0031965">
    <property type="term" value="C:nuclear membrane"/>
    <property type="evidence" value="ECO:0007669"/>
    <property type="project" value="UniProtKB-SubCell"/>
</dbReference>
<dbReference type="PANTHER" id="PTHR10350:SF6">
    <property type="entry name" value="NUCLEAR PORE COMPLEX PROTEIN NUP155"/>
    <property type="match status" value="1"/>
</dbReference>
<keyword evidence="7" id="KW-0521">NADP</keyword>
<dbReference type="InterPro" id="IPR007187">
    <property type="entry name" value="Nucleoporin_Nup133/Nup155_C"/>
</dbReference>
<dbReference type="InterPro" id="IPR002347">
    <property type="entry name" value="SDR_fam"/>
</dbReference>
<dbReference type="Proteomes" id="UP000566819">
    <property type="component" value="Unassembled WGS sequence"/>
</dbReference>
<dbReference type="PROSITE" id="PS00061">
    <property type="entry name" value="ADH_SHORT"/>
    <property type="match status" value="1"/>
</dbReference>
<keyword evidence="5" id="KW-0813">Transport</keyword>
<evidence type="ECO:0000256" key="7">
    <source>
        <dbReference type="ARBA" id="ARBA00022857"/>
    </source>
</evidence>
<dbReference type="SUPFAM" id="SSF101898">
    <property type="entry name" value="NHL repeat"/>
    <property type="match status" value="1"/>
</dbReference>
<keyword evidence="6" id="KW-0509">mRNA transport</keyword>
<evidence type="ECO:0000259" key="15">
    <source>
        <dbReference type="Pfam" id="PF08801"/>
    </source>
</evidence>
<dbReference type="Pfam" id="PF00106">
    <property type="entry name" value="adh_short"/>
    <property type="match status" value="1"/>
</dbReference>
<evidence type="ECO:0000256" key="2">
    <source>
        <dbReference type="ARBA" id="ARBA00004567"/>
    </source>
</evidence>
<dbReference type="InterPro" id="IPR004870">
    <property type="entry name" value="Nucleoporin_Nup155"/>
</dbReference>
<evidence type="ECO:0008006" key="18">
    <source>
        <dbReference type="Google" id="ProtNLM"/>
    </source>
</evidence>
<dbReference type="GO" id="GO:0051292">
    <property type="term" value="P:nuclear pore complex assembly"/>
    <property type="evidence" value="ECO:0007669"/>
    <property type="project" value="UniProtKB-ARBA"/>
</dbReference>
<dbReference type="Pfam" id="PF03177">
    <property type="entry name" value="Nucleoporin_C"/>
    <property type="match status" value="1"/>
</dbReference>
<proteinExistence type="inferred from homology"/>
<keyword evidence="9" id="KW-0811">Translocation</keyword>
<sequence>MDLSKIPTSFLVGVAAVGLLSISSKVFSYVRLLLSLFVLSGKNLRSYGKKGAWAVITGASDGIGKEYAIQLAQKGFNLLLISRTESKLVTLSQEIEQKYAGSAIKCKILAMDFSKNDNGDYAKLKALVDGLDVGILVNNVGQSHSVPVPFILTPKEEVRDIIAINCIATLRVTQIVAPGMVQRKRGLILTMGSFGGWMPTPLLATYSGSKAFLQQWSTSLGGELKGTGVDVDVWHRSRKAPSAPAAGTAIEKMAFQTPQRPLPGAFFNTPAASRYPPPRPPMFTTGGAQSRNPPANPPDPQQPAVPARDSQSLQPIQRAARTINEVLQREASFPDLDSYVRQGISSDYDLPNNTTEAAWAPFQRTKTYDIPDRIYEQYNRAEVSTSMGLFAELNHAWVAIDNALYLWDYTNPNAEIIGFEEQTHNITAVKLVVPRKGVFVETITHLLVVATTQEMILLGVAASVEGSGVRTVSLYQTRMTLSIRGLNVQVIAASVDTGRIFFAGATDNDIYELTYQQEEKWFASRCGKINHTSPGYTAIMPQLWGTKSHEFVTDMVVDDSRRLVYTLSSESSIRTFHMDTPTTLSQVIEKKRTECLRDISHMISSSVLLTNQMKIVSISPISGKEGSKLHLMATTTTGCRLFLSATRGYGYSTSQGAPQSMQVQHIKFPPLLDPRPPGVPAYQGAEPPTDTSSLALCWTRMGLRFPPGFFFCFVSKAELNNQDALFLSGPDTGRIAAEARSMTAQATKYYEQGCWLQLKSHVEAVGLITRPFAASRQPLGFGNELAVQYDEPPTEVAILTNDAIHIVRRRRLVDIFAAAVRNGGGDDGLENEVKKFIRQYGRGETTATALAVACGQGNDVVPGDMRVARVIDPETVKLARKAFVEYGGRPSLNENMVLEGPMHAADNVRPSSRHEGIAMYMGRLLRSLWKTLVIKEEIPPNGAVSIKSPIKTEKLLSIQDELTKLQKFLDDNSSFIEGLAGPESLQHVASQQEQIALQGEHQALHSLQRLNSSIIEGISFVQMLFEERVDEIWRTLDDGVKQRLRDLTFELLFSTDQGKDFAKVLVKAIVNRNIANGSNVDTVADALRRRCGSFCSADDVIIFKAQEQLKKASEPGTSQDMSRNLLNESLRLFKQVAGALSFENLQSAMEQYCALQFYAGAISLGLLVAQESDRGNTALSWVNENRPVNDPRIPAYNFRKQCYDLVHHVIVAVDDAARGQDETLDGRPTVTATRRIEAHTVVNDSEDELFQFDLYEWYLHQGWVDRLLAVDSPFVVQFLTKSAAASIERTDLLWRFYVHQDRFYEAAAVQLELAKSDFQINLAGRINYLSRAKANASTESFGVGRQARQILLYEISELLDVANLQDELLHRLRADSRIPDERRPDIVQRLDSKALDLSILYNEYADQASYFDICLMIYECADHRNEADINATWQQLIENTHTKVAVDPDAGQLPYEAIITVVKDMADKLNHSESTFNPSILIPMIERYAIEFQHNIGSRHWVPDLFIDVGFPYDVIINVIQGMWYNNVAPFTDRRKRILAEHIVYVCEQWYEECVRTNTRLYGSDENAQEISELLGLLGASDLDPAGQDAVNQLRRRIQRSFR</sequence>
<keyword evidence="17" id="KW-1185">Reference proteome</keyword>
<dbReference type="PRINTS" id="PR00081">
    <property type="entry name" value="GDHRDH"/>
</dbReference>
<feature type="region of interest" description="Disordered" evidence="13">
    <location>
        <begin position="266"/>
        <end position="313"/>
    </location>
</feature>
<dbReference type="InterPro" id="IPR042537">
    <property type="entry name" value="Nucleoporin_Nup155_C_2"/>
</dbReference>
<evidence type="ECO:0000256" key="8">
    <source>
        <dbReference type="ARBA" id="ARBA00022927"/>
    </source>
</evidence>
<evidence type="ECO:0000256" key="13">
    <source>
        <dbReference type="SAM" id="MobiDB-lite"/>
    </source>
</evidence>
<evidence type="ECO:0000313" key="17">
    <source>
        <dbReference type="Proteomes" id="UP000566819"/>
    </source>
</evidence>
<dbReference type="Gene3D" id="1.25.40.440">
    <property type="entry name" value="Nucleoporin, helical domain, central subdomain"/>
    <property type="match status" value="1"/>
</dbReference>
<evidence type="ECO:0000256" key="4">
    <source>
        <dbReference type="ARBA" id="ARBA00007373"/>
    </source>
</evidence>
<dbReference type="FunFam" id="1.20.58.1780:FF:000003">
    <property type="entry name" value="Non-repetitive nucleoporin, putative"/>
    <property type="match status" value="1"/>
</dbReference>
<dbReference type="Gene3D" id="1.25.40.450">
    <property type="entry name" value="Nucleoporin, helical domain, N-terminal subdomain"/>
    <property type="match status" value="1"/>
</dbReference>
<dbReference type="FunFam" id="1.25.40.450:FF:000002">
    <property type="entry name" value="Putative non-repetitive nucleoporin"/>
    <property type="match status" value="1"/>
</dbReference>
<evidence type="ECO:0000256" key="6">
    <source>
        <dbReference type="ARBA" id="ARBA00022816"/>
    </source>
</evidence>
<dbReference type="InterPro" id="IPR042538">
    <property type="entry name" value="Nucleoporin_Nup155_C_3"/>
</dbReference>
<protein>
    <recommendedName>
        <fullName evidence="18">Very-long-chain 3-oxoacyl-CoA reductase</fullName>
    </recommendedName>
</protein>
<comment type="similarity">
    <text evidence="4">Belongs to the non-repetitive/WGA-negative nucleoporin family.</text>
</comment>
<gene>
    <name evidence="16" type="ORF">G7Y89_g3010</name>
</gene>
<dbReference type="GO" id="GO:0017056">
    <property type="term" value="F:structural constituent of nuclear pore"/>
    <property type="evidence" value="ECO:0007669"/>
    <property type="project" value="InterPro"/>
</dbReference>
<evidence type="ECO:0000256" key="3">
    <source>
        <dbReference type="ARBA" id="ARBA00004620"/>
    </source>
</evidence>
<dbReference type="InterPro" id="IPR014908">
    <property type="entry name" value="Nucleoporin_Nup133/Nup155_N"/>
</dbReference>
<dbReference type="CDD" id="cd05356">
    <property type="entry name" value="17beta-HSD1_like_SDR_c"/>
    <property type="match status" value="1"/>
</dbReference>
<evidence type="ECO:0000256" key="5">
    <source>
        <dbReference type="ARBA" id="ARBA00022448"/>
    </source>
</evidence>
<feature type="domain" description="Nucleoporin Nup133/Nup155-like N-terminal" evidence="15">
    <location>
        <begin position="361"/>
        <end position="806"/>
    </location>
</feature>
<reference evidence="16 17" key="1">
    <citation type="submission" date="2020-03" db="EMBL/GenBank/DDBJ databases">
        <title>Draft Genome Sequence of Cudoniella acicularis.</title>
        <authorList>
            <person name="Buettner E."/>
            <person name="Kellner H."/>
        </authorList>
    </citation>
    <scope>NUCLEOTIDE SEQUENCE [LARGE SCALE GENOMIC DNA]</scope>
    <source>
        <strain evidence="16 17">DSM 108380</strain>
    </source>
</reference>
<keyword evidence="8" id="KW-0653">Protein transport</keyword>
<dbReference type="OrthoDB" id="338970at2759"/>
<dbReference type="Gene3D" id="3.40.50.720">
    <property type="entry name" value="NAD(P)-binding Rossmann-like Domain"/>
    <property type="match status" value="1"/>
</dbReference>
<feature type="domain" description="Nucleoporin Nup133/Nup155-like C-terminal" evidence="14">
    <location>
        <begin position="911"/>
        <end position="1576"/>
    </location>
</feature>
<dbReference type="PANTHER" id="PTHR10350">
    <property type="entry name" value="NUCLEAR PORE COMPLEX PROTEIN NUP155"/>
    <property type="match status" value="1"/>
</dbReference>
<dbReference type="GO" id="GO:0044611">
    <property type="term" value="C:nuclear pore inner ring"/>
    <property type="evidence" value="ECO:0007669"/>
    <property type="project" value="TreeGrafter"/>
</dbReference>
<dbReference type="Gene3D" id="1.20.58.1780">
    <property type="match status" value="1"/>
</dbReference>
<dbReference type="SUPFAM" id="SSF51735">
    <property type="entry name" value="NAD(P)-binding Rossmann-fold domains"/>
    <property type="match status" value="1"/>
</dbReference>
<comment type="subcellular location">
    <subcellularLocation>
        <location evidence="1">Nucleus membrane</location>
        <topology evidence="1">Peripheral membrane protein</topology>
        <orientation evidence="1">Cytoplasmic side</orientation>
    </subcellularLocation>
    <subcellularLocation>
        <location evidence="3">Nucleus membrane</location>
        <topology evidence="3">Peripheral membrane protein</topology>
        <orientation evidence="3">Nucleoplasmic side</orientation>
    </subcellularLocation>
    <subcellularLocation>
        <location evidence="2">Nucleus</location>
        <location evidence="2">Nuclear pore complex</location>
    </subcellularLocation>
</comment>
<evidence type="ECO:0000256" key="9">
    <source>
        <dbReference type="ARBA" id="ARBA00023010"/>
    </source>
</evidence>
<dbReference type="Pfam" id="PF08801">
    <property type="entry name" value="Nucleoporin_N"/>
    <property type="match status" value="1"/>
</dbReference>
<name>A0A8H4W8T3_9HELO</name>